<reference evidence="1" key="1">
    <citation type="submission" date="2014-11" db="EMBL/GenBank/DDBJ databases">
        <authorList>
            <person name="Amaro Gonzalez C."/>
        </authorList>
    </citation>
    <scope>NUCLEOTIDE SEQUENCE</scope>
</reference>
<evidence type="ECO:0000313" key="1">
    <source>
        <dbReference type="EMBL" id="JAH64628.1"/>
    </source>
</evidence>
<accession>A0A0E9UI02</accession>
<dbReference type="EMBL" id="GBXM01043949">
    <property type="protein sequence ID" value="JAH64628.1"/>
    <property type="molecule type" value="Transcribed_RNA"/>
</dbReference>
<reference evidence="1" key="2">
    <citation type="journal article" date="2015" name="Fish Shellfish Immunol.">
        <title>Early steps in the European eel (Anguilla anguilla)-Vibrio vulnificus interaction in the gills: Role of the RtxA13 toxin.</title>
        <authorList>
            <person name="Callol A."/>
            <person name="Pajuelo D."/>
            <person name="Ebbesson L."/>
            <person name="Teles M."/>
            <person name="MacKenzie S."/>
            <person name="Amaro C."/>
        </authorList>
    </citation>
    <scope>NUCLEOTIDE SEQUENCE</scope>
</reference>
<name>A0A0E9UI02_ANGAN</name>
<organism evidence="1">
    <name type="scientific">Anguilla anguilla</name>
    <name type="common">European freshwater eel</name>
    <name type="synonym">Muraena anguilla</name>
    <dbReference type="NCBI Taxonomy" id="7936"/>
    <lineage>
        <taxon>Eukaryota</taxon>
        <taxon>Metazoa</taxon>
        <taxon>Chordata</taxon>
        <taxon>Craniata</taxon>
        <taxon>Vertebrata</taxon>
        <taxon>Euteleostomi</taxon>
        <taxon>Actinopterygii</taxon>
        <taxon>Neopterygii</taxon>
        <taxon>Teleostei</taxon>
        <taxon>Anguilliformes</taxon>
        <taxon>Anguillidae</taxon>
        <taxon>Anguilla</taxon>
    </lineage>
</organism>
<protein>
    <submittedName>
        <fullName evidence="1">Uncharacterized protein</fullName>
    </submittedName>
</protein>
<sequence>MRRAVTKVSGSLSYE</sequence>
<proteinExistence type="predicted"/>